<protein>
    <submittedName>
        <fullName evidence="3">Virginiamycin A acetyltransferase</fullName>
    </submittedName>
</protein>
<dbReference type="PROSITE" id="PS00101">
    <property type="entry name" value="HEXAPEP_TRANSFERASES"/>
    <property type="match status" value="1"/>
</dbReference>
<sequence>MAKSNLIKLLKPYITNKNIEIGDFTYYYTFDGEQGLIEFQNKNVLYHFPQFNDTKLVIGNYCAIADQVKFIMSGANHRINTISTYPFEMFKEFNDDQNLIKNTPEIKGETVVGHDVWIGYGATIMPGVKIGNGSIIGAMSVVTKNVEPYTIVAGNPAKIIRKRFSDKSIEKIEKLRWWDKSPEEVKKLLPLLTSTKIEEDE</sequence>
<keyword evidence="4" id="KW-1185">Reference proteome</keyword>
<dbReference type="RefSeq" id="WP_069115785.1">
    <property type="nucleotide sequence ID" value="NZ_CP017015.1"/>
</dbReference>
<dbReference type="SUPFAM" id="SSF51161">
    <property type="entry name" value="Trimeric LpxA-like enzymes"/>
    <property type="match status" value="1"/>
</dbReference>
<evidence type="ECO:0000313" key="3">
    <source>
        <dbReference type="EMBL" id="AOG60004.1"/>
    </source>
</evidence>
<dbReference type="CDD" id="cd03349">
    <property type="entry name" value="LbH_XAT"/>
    <property type="match status" value="1"/>
</dbReference>
<dbReference type="KEGG" id="shj:SHELI_v1c00490"/>
<gene>
    <name evidence="3" type="primary">vat</name>
    <name evidence="3" type="ORF">SHELI_v1c00490</name>
</gene>
<accession>A0A1B3SJ95</accession>
<dbReference type="AlphaFoldDB" id="A0A1B3SJ95"/>
<dbReference type="InterPro" id="IPR018357">
    <property type="entry name" value="Hexapep_transf_CS"/>
</dbReference>
<dbReference type="GO" id="GO:0016740">
    <property type="term" value="F:transferase activity"/>
    <property type="evidence" value="ECO:0007669"/>
    <property type="project" value="UniProtKB-KW"/>
</dbReference>
<keyword evidence="2" id="KW-0677">Repeat</keyword>
<dbReference type="InterPro" id="IPR050179">
    <property type="entry name" value="Trans_hexapeptide_repeat"/>
</dbReference>
<dbReference type="STRING" id="216938.SHELI_v1c00490"/>
<dbReference type="OrthoDB" id="9801697at2"/>
<evidence type="ECO:0000313" key="4">
    <source>
        <dbReference type="Proteomes" id="UP000094378"/>
    </source>
</evidence>
<keyword evidence="1 3" id="KW-0808">Transferase</keyword>
<dbReference type="Pfam" id="PF00132">
    <property type="entry name" value="Hexapep"/>
    <property type="match status" value="1"/>
</dbReference>
<dbReference type="PATRIC" id="fig|216938.3.peg.49"/>
<dbReference type="PANTHER" id="PTHR43300:SF11">
    <property type="entry name" value="ACETYLTRANSFERASE RV3034C-RELATED"/>
    <property type="match status" value="1"/>
</dbReference>
<name>A0A1B3SJ95_9MOLU</name>
<dbReference type="Gene3D" id="2.160.10.10">
    <property type="entry name" value="Hexapeptide repeat proteins"/>
    <property type="match status" value="1"/>
</dbReference>
<reference evidence="3 4" key="1">
    <citation type="submission" date="2016-08" db="EMBL/GenBank/DDBJ databases">
        <title>Complete genome sequence of Spiroplasma helicoides TABS-2 (DSM 22551).</title>
        <authorList>
            <person name="Shen W.-Y."/>
            <person name="Lo W.-S."/>
            <person name="Lai Y.-C."/>
            <person name="Kuo C.-H."/>
        </authorList>
    </citation>
    <scope>NUCLEOTIDE SEQUENCE [LARGE SCALE GENOMIC DNA]</scope>
    <source>
        <strain evidence="3 4">TABS-2</strain>
    </source>
</reference>
<dbReference type="PANTHER" id="PTHR43300">
    <property type="entry name" value="ACETYLTRANSFERASE"/>
    <property type="match status" value="1"/>
</dbReference>
<dbReference type="Proteomes" id="UP000094378">
    <property type="component" value="Chromosome"/>
</dbReference>
<dbReference type="InterPro" id="IPR011004">
    <property type="entry name" value="Trimer_LpxA-like_sf"/>
</dbReference>
<dbReference type="EMBL" id="CP017015">
    <property type="protein sequence ID" value="AOG60004.1"/>
    <property type="molecule type" value="Genomic_DNA"/>
</dbReference>
<organism evidence="3 4">
    <name type="scientific">Spiroplasma helicoides</name>
    <dbReference type="NCBI Taxonomy" id="216938"/>
    <lineage>
        <taxon>Bacteria</taxon>
        <taxon>Bacillati</taxon>
        <taxon>Mycoplasmatota</taxon>
        <taxon>Mollicutes</taxon>
        <taxon>Entomoplasmatales</taxon>
        <taxon>Spiroplasmataceae</taxon>
        <taxon>Spiroplasma</taxon>
    </lineage>
</organism>
<proteinExistence type="predicted"/>
<evidence type="ECO:0000256" key="1">
    <source>
        <dbReference type="ARBA" id="ARBA00022679"/>
    </source>
</evidence>
<dbReference type="InterPro" id="IPR001451">
    <property type="entry name" value="Hexapep"/>
</dbReference>
<evidence type="ECO:0000256" key="2">
    <source>
        <dbReference type="ARBA" id="ARBA00022737"/>
    </source>
</evidence>